<dbReference type="AlphaFoldDB" id="A0A4V4H939"/>
<organism evidence="1 2">
    <name type="scientific">Musa balbisiana</name>
    <name type="common">Banana</name>
    <dbReference type="NCBI Taxonomy" id="52838"/>
    <lineage>
        <taxon>Eukaryota</taxon>
        <taxon>Viridiplantae</taxon>
        <taxon>Streptophyta</taxon>
        <taxon>Embryophyta</taxon>
        <taxon>Tracheophyta</taxon>
        <taxon>Spermatophyta</taxon>
        <taxon>Magnoliopsida</taxon>
        <taxon>Liliopsida</taxon>
        <taxon>Zingiberales</taxon>
        <taxon>Musaceae</taxon>
        <taxon>Musa</taxon>
    </lineage>
</organism>
<reference evidence="1 2" key="1">
    <citation type="journal article" date="2019" name="Nat. Plants">
        <title>Genome sequencing of Musa balbisiana reveals subgenome evolution and function divergence in polyploid bananas.</title>
        <authorList>
            <person name="Yao X."/>
        </authorList>
    </citation>
    <scope>NUCLEOTIDE SEQUENCE [LARGE SCALE GENOMIC DNA]</scope>
    <source>
        <strain evidence="2">cv. DH-PKW</strain>
        <tissue evidence="1">Leaves</tissue>
    </source>
</reference>
<name>A0A4V4H939_MUSBA</name>
<dbReference type="EMBL" id="PYDT01000002">
    <property type="protein sequence ID" value="THU70115.1"/>
    <property type="molecule type" value="Genomic_DNA"/>
</dbReference>
<gene>
    <name evidence="1" type="ORF">C4D60_Mb08t21650</name>
</gene>
<sequence length="132" mass="14798">MAVKSTLQKFHFLATRGSNLLTEPQYEQRHPNAVLPRSTRRYACLGWSSSRLLSVSTYLPSSWWAKSSEASVNGLLVECVVSNSNHTILACIDVSLSSEFLRCFASGGDVLCYARFWWTDSFFSTAIQVMDC</sequence>
<keyword evidence="2" id="KW-1185">Reference proteome</keyword>
<accession>A0A4V4H939</accession>
<proteinExistence type="predicted"/>
<evidence type="ECO:0000313" key="1">
    <source>
        <dbReference type="EMBL" id="THU70115.1"/>
    </source>
</evidence>
<dbReference type="Proteomes" id="UP000317650">
    <property type="component" value="Chromosome 8"/>
</dbReference>
<comment type="caution">
    <text evidence="1">The sequence shown here is derived from an EMBL/GenBank/DDBJ whole genome shotgun (WGS) entry which is preliminary data.</text>
</comment>
<protein>
    <submittedName>
        <fullName evidence="1">Uncharacterized protein</fullName>
    </submittedName>
</protein>
<evidence type="ECO:0000313" key="2">
    <source>
        <dbReference type="Proteomes" id="UP000317650"/>
    </source>
</evidence>